<accession>A0ABV5WT59</accession>
<dbReference type="EMBL" id="JBHLZY010000011">
    <property type="protein sequence ID" value="MFB9769326.1"/>
    <property type="molecule type" value="Genomic_DNA"/>
</dbReference>
<proteinExistence type="predicted"/>
<gene>
    <name evidence="1" type="ORF">ACFFLI_05450</name>
</gene>
<sequence length="548" mass="63399">MQKSFVNQLEHALVGTGNLLDWGTNTVTLALSVSDRRHRAQVTFIRHKTFKRAWEEVAHQLAETPHDSWVRIESVQGVQRLSRTDFEKQLAAVVRMNYWRRGVSFDAEFKTAMLEMEINGNACFRPVKAHKIGRNGAHAWVDYPRVEKYLKKRNGSVSPEIRTSAFVWTFTTAGIFTDGKVVYDLSTQNKYTTGMREITDFQIELAHSIDVGETFLRHQLREDGQFIYGYFPARQLVLKNYNMIRHFSSLYALMEAIEFTGRTEGYAQVKQALQWGIEHALLEKDGAAFINDKGEVKLGGQGMLMLALSKYQSLTGDATFAPVLEKVFKCVPAFIQPDGKLVHVLNPDLSVKNAFRIIYYEGEIVFGLTRLYELTKRPAVLKQIQSILDYMVAHNYGKYHDHWISYAVNEALHVFPNNRQYMAMGLKNAFGHLKFMEDRETAYPTLLELLDAAVKMIDLVRQSGNEDLLAQYDVIRLRRAWTYRAKYELLAGSFLPELAMYFYYPQKFIGGFHARHDNFRTRIDDCEHFLSGLINYYDYAYDRRQTSH</sequence>
<name>A0ABV5WT59_9LACO</name>
<evidence type="ECO:0000313" key="2">
    <source>
        <dbReference type="Proteomes" id="UP001589691"/>
    </source>
</evidence>
<keyword evidence="1" id="KW-0808">Transferase</keyword>
<organism evidence="1 2">
    <name type="scientific">Lactiplantibacillus modestisalitolerans</name>
    <dbReference type="NCBI Taxonomy" id="1457219"/>
    <lineage>
        <taxon>Bacteria</taxon>
        <taxon>Bacillati</taxon>
        <taxon>Bacillota</taxon>
        <taxon>Bacilli</taxon>
        <taxon>Lactobacillales</taxon>
        <taxon>Lactobacillaceae</taxon>
        <taxon>Lactiplantibacillus</taxon>
    </lineage>
</organism>
<reference evidence="1 2" key="1">
    <citation type="submission" date="2024-09" db="EMBL/GenBank/DDBJ databases">
        <authorList>
            <person name="Sun Q."/>
            <person name="Mori K."/>
        </authorList>
    </citation>
    <scope>NUCLEOTIDE SEQUENCE [LARGE SCALE GENOMIC DNA]</scope>
    <source>
        <strain evidence="1 2">TBRC 4576</strain>
    </source>
</reference>
<dbReference type="InterPro" id="IPR008928">
    <property type="entry name" value="6-hairpin_glycosidase_sf"/>
</dbReference>
<evidence type="ECO:0000313" key="1">
    <source>
        <dbReference type="EMBL" id="MFB9769326.1"/>
    </source>
</evidence>
<keyword evidence="2" id="KW-1185">Reference proteome</keyword>
<comment type="caution">
    <text evidence="1">The sequence shown here is derived from an EMBL/GenBank/DDBJ whole genome shotgun (WGS) entry which is preliminary data.</text>
</comment>
<dbReference type="SUPFAM" id="SSF48208">
    <property type="entry name" value="Six-hairpin glycosidases"/>
    <property type="match status" value="1"/>
</dbReference>
<dbReference type="RefSeq" id="WP_137643240.1">
    <property type="nucleotide sequence ID" value="NZ_BJEA01000015.1"/>
</dbReference>
<dbReference type="GO" id="GO:0016740">
    <property type="term" value="F:transferase activity"/>
    <property type="evidence" value="ECO:0007669"/>
    <property type="project" value="UniProtKB-KW"/>
</dbReference>
<protein>
    <submittedName>
        <fullName evidence="1">Glycosyl transferase family 1</fullName>
    </submittedName>
</protein>
<dbReference type="Proteomes" id="UP001589691">
    <property type="component" value="Unassembled WGS sequence"/>
</dbReference>